<organism evidence="3 4">
    <name type="scientific">Spirodela intermedia</name>
    <name type="common">Intermediate duckweed</name>
    <dbReference type="NCBI Taxonomy" id="51605"/>
    <lineage>
        <taxon>Eukaryota</taxon>
        <taxon>Viridiplantae</taxon>
        <taxon>Streptophyta</taxon>
        <taxon>Embryophyta</taxon>
        <taxon>Tracheophyta</taxon>
        <taxon>Spermatophyta</taxon>
        <taxon>Magnoliopsida</taxon>
        <taxon>Liliopsida</taxon>
        <taxon>Araceae</taxon>
        <taxon>Lemnoideae</taxon>
        <taxon>Spirodela</taxon>
    </lineage>
</organism>
<dbReference type="EMBL" id="LR746272">
    <property type="protein sequence ID" value="CAA7403013.1"/>
    <property type="molecule type" value="Genomic_DNA"/>
</dbReference>
<proteinExistence type="predicted"/>
<evidence type="ECO:0000313" key="4">
    <source>
        <dbReference type="Proteomes" id="UP000663760"/>
    </source>
</evidence>
<protein>
    <submittedName>
        <fullName evidence="3">Uncharacterized protein</fullName>
    </submittedName>
</protein>
<sequence length="96" mass="10486">MDRLTLALPGVRVGIEDPISQDVEDLQELGALWVVDEVGVENVVDVSRIDGDENVHAGEPGSLEQEGNMPRRGQFLGTRLRRIPLYKFEAKATGSG</sequence>
<evidence type="ECO:0000313" key="2">
    <source>
        <dbReference type="EMBL" id="CAA2626941.1"/>
    </source>
</evidence>
<gene>
    <name evidence="2" type="ORF">SI7747_09012627</name>
    <name evidence="3" type="ORF">SI8410_09013691</name>
</gene>
<dbReference type="EMBL" id="LR743596">
    <property type="protein sequence ID" value="CAA2626941.1"/>
    <property type="molecule type" value="Genomic_DNA"/>
</dbReference>
<accession>A0A7I8KYY9</accession>
<reference evidence="3" key="1">
    <citation type="submission" date="2020-02" db="EMBL/GenBank/DDBJ databases">
        <authorList>
            <person name="Scholz U."/>
            <person name="Mascher M."/>
            <person name="Fiebig A."/>
        </authorList>
    </citation>
    <scope>NUCLEOTIDE SEQUENCE</scope>
</reference>
<feature type="region of interest" description="Disordered" evidence="1">
    <location>
        <begin position="52"/>
        <end position="71"/>
    </location>
</feature>
<evidence type="ECO:0000256" key="1">
    <source>
        <dbReference type="SAM" id="MobiDB-lite"/>
    </source>
</evidence>
<evidence type="ECO:0000313" key="3">
    <source>
        <dbReference type="EMBL" id="CAA7403013.1"/>
    </source>
</evidence>
<name>A0A7I8KYY9_SPIIN</name>
<dbReference type="AlphaFoldDB" id="A0A7I8KYY9"/>
<dbReference type="Proteomes" id="UP000663760">
    <property type="component" value="Chromosome 9"/>
</dbReference>
<keyword evidence="4" id="KW-1185">Reference proteome</keyword>